<gene>
    <name evidence="2" type="ORF">POM88_017259</name>
</gene>
<dbReference type="PANTHER" id="PTHR15131">
    <property type="entry name" value="SMALL NUCLEAR RNA ACTIVATING COMPLEX, POLYPEPTIDE 1"/>
    <property type="match status" value="1"/>
</dbReference>
<organism evidence="2 3">
    <name type="scientific">Heracleum sosnowskyi</name>
    <dbReference type="NCBI Taxonomy" id="360622"/>
    <lineage>
        <taxon>Eukaryota</taxon>
        <taxon>Viridiplantae</taxon>
        <taxon>Streptophyta</taxon>
        <taxon>Embryophyta</taxon>
        <taxon>Tracheophyta</taxon>
        <taxon>Spermatophyta</taxon>
        <taxon>Magnoliopsida</taxon>
        <taxon>eudicotyledons</taxon>
        <taxon>Gunneridae</taxon>
        <taxon>Pentapetalae</taxon>
        <taxon>asterids</taxon>
        <taxon>campanulids</taxon>
        <taxon>Apiales</taxon>
        <taxon>Apiaceae</taxon>
        <taxon>Apioideae</taxon>
        <taxon>apioid superclade</taxon>
        <taxon>Tordylieae</taxon>
        <taxon>Tordyliinae</taxon>
        <taxon>Heracleum</taxon>
    </lineage>
</organism>
<dbReference type="GO" id="GO:0043565">
    <property type="term" value="F:sequence-specific DNA binding"/>
    <property type="evidence" value="ECO:0007669"/>
    <property type="project" value="TreeGrafter"/>
</dbReference>
<dbReference type="PANTHER" id="PTHR15131:SF3">
    <property type="entry name" value="SNRNA-ACTIVATING PROTEIN COMPLEX SUBUNIT 1"/>
    <property type="match status" value="1"/>
</dbReference>
<accession>A0AAD8IQH4</accession>
<dbReference type="EMBL" id="JAUIZM010000004">
    <property type="protein sequence ID" value="KAK1389081.1"/>
    <property type="molecule type" value="Genomic_DNA"/>
</dbReference>
<reference evidence="2" key="2">
    <citation type="submission" date="2023-05" db="EMBL/GenBank/DDBJ databases">
        <authorList>
            <person name="Schelkunov M.I."/>
        </authorList>
    </citation>
    <scope>NUCLEOTIDE SEQUENCE</scope>
    <source>
        <strain evidence="2">Hsosn_3</strain>
        <tissue evidence="2">Leaf</tissue>
    </source>
</reference>
<name>A0AAD8IQH4_9APIA</name>
<feature type="region of interest" description="Disordered" evidence="1">
    <location>
        <begin position="75"/>
        <end position="100"/>
    </location>
</feature>
<dbReference type="GO" id="GO:0019185">
    <property type="term" value="C:snRNA-activating protein complex"/>
    <property type="evidence" value="ECO:0007669"/>
    <property type="project" value="TreeGrafter"/>
</dbReference>
<protein>
    <submittedName>
        <fullName evidence="2">Uncharacterized protein</fullName>
    </submittedName>
</protein>
<sequence length="120" mass="13495">MILFGAVDLKKGSVTEKIKELRAKEDATIQIAQKKLFENSQLKHFIHMDLGMELDVYHLKKVSVDYEAGKKLALDTVNNEPGNSQHHDDNNYQPDEDGTDDELAMELEQALAHNGGDSEE</sequence>
<keyword evidence="3" id="KW-1185">Reference proteome</keyword>
<evidence type="ECO:0000256" key="1">
    <source>
        <dbReference type="SAM" id="MobiDB-lite"/>
    </source>
</evidence>
<dbReference type="GO" id="GO:0042795">
    <property type="term" value="P:snRNA transcription by RNA polymerase II"/>
    <property type="evidence" value="ECO:0007669"/>
    <property type="project" value="TreeGrafter"/>
</dbReference>
<dbReference type="AlphaFoldDB" id="A0AAD8IQH4"/>
<dbReference type="GO" id="GO:0042796">
    <property type="term" value="P:snRNA transcription by RNA polymerase III"/>
    <property type="evidence" value="ECO:0007669"/>
    <property type="project" value="TreeGrafter"/>
</dbReference>
<reference evidence="2" key="1">
    <citation type="submission" date="2023-02" db="EMBL/GenBank/DDBJ databases">
        <title>Genome of toxic invasive species Heracleum sosnowskyi carries increased number of genes despite the absence of recent whole-genome duplications.</title>
        <authorList>
            <person name="Schelkunov M."/>
            <person name="Shtratnikova V."/>
            <person name="Makarenko M."/>
            <person name="Klepikova A."/>
            <person name="Omelchenko D."/>
            <person name="Novikova G."/>
            <person name="Obukhova E."/>
            <person name="Bogdanov V."/>
            <person name="Penin A."/>
            <person name="Logacheva M."/>
        </authorList>
    </citation>
    <scope>NUCLEOTIDE SEQUENCE</scope>
    <source>
        <strain evidence="2">Hsosn_3</strain>
        <tissue evidence="2">Leaf</tissue>
    </source>
</reference>
<evidence type="ECO:0000313" key="3">
    <source>
        <dbReference type="Proteomes" id="UP001237642"/>
    </source>
</evidence>
<dbReference type="Proteomes" id="UP001237642">
    <property type="component" value="Unassembled WGS sequence"/>
</dbReference>
<proteinExistence type="predicted"/>
<evidence type="ECO:0000313" key="2">
    <source>
        <dbReference type="EMBL" id="KAK1389081.1"/>
    </source>
</evidence>
<comment type="caution">
    <text evidence="2">The sequence shown here is derived from an EMBL/GenBank/DDBJ whole genome shotgun (WGS) entry which is preliminary data.</text>
</comment>